<dbReference type="Proteomes" id="UP000296159">
    <property type="component" value="Unassembled WGS sequence"/>
</dbReference>
<evidence type="ECO:0000259" key="6">
    <source>
        <dbReference type="Pfam" id="PF02631"/>
    </source>
</evidence>
<protein>
    <recommendedName>
        <fullName evidence="3 5">Regulatory protein RecX</fullName>
    </recommendedName>
</protein>
<keyword evidence="9" id="KW-1185">Reference proteome</keyword>
<comment type="subcellular location">
    <subcellularLocation>
        <location evidence="1 5">Cytoplasm</location>
    </subcellularLocation>
</comment>
<dbReference type="Gene3D" id="1.10.10.10">
    <property type="entry name" value="Winged helix-like DNA-binding domain superfamily/Winged helix DNA-binding domain"/>
    <property type="match status" value="3"/>
</dbReference>
<proteinExistence type="inferred from homology"/>
<comment type="similarity">
    <text evidence="2 5">Belongs to the RecX family.</text>
</comment>
<dbReference type="InterPro" id="IPR003783">
    <property type="entry name" value="Regulatory_RecX"/>
</dbReference>
<feature type="domain" description="RecX second three-helical" evidence="6">
    <location>
        <begin position="69"/>
        <end position="109"/>
    </location>
</feature>
<reference evidence="8 9" key="1">
    <citation type="submission" date="2018-04" db="EMBL/GenBank/DDBJ databases">
        <title>Brenneria corticis sp.nov.</title>
        <authorList>
            <person name="Li Y."/>
        </authorList>
    </citation>
    <scope>NUCLEOTIDE SEQUENCE [LARGE SCALE GENOMIC DNA]</scope>
    <source>
        <strain evidence="8 9">CFCC 11842</strain>
    </source>
</reference>
<evidence type="ECO:0000313" key="9">
    <source>
        <dbReference type="Proteomes" id="UP000296159"/>
    </source>
</evidence>
<evidence type="ECO:0000256" key="4">
    <source>
        <dbReference type="ARBA" id="ARBA00022490"/>
    </source>
</evidence>
<evidence type="ECO:0000259" key="7">
    <source>
        <dbReference type="Pfam" id="PF21981"/>
    </source>
</evidence>
<name>A0A2U1TTD5_9GAMM</name>
<dbReference type="InterPro" id="IPR053925">
    <property type="entry name" value="RecX_HTH_3rd"/>
</dbReference>
<evidence type="ECO:0000256" key="5">
    <source>
        <dbReference type="HAMAP-Rule" id="MF_01114"/>
    </source>
</evidence>
<evidence type="ECO:0000313" key="8">
    <source>
        <dbReference type="EMBL" id="PWC12622.1"/>
    </source>
</evidence>
<dbReference type="HAMAP" id="MF_01114">
    <property type="entry name" value="RecX"/>
    <property type="match status" value="1"/>
</dbReference>
<accession>A0A2U1TTD5</accession>
<dbReference type="NCBIfam" id="NF001053">
    <property type="entry name" value="PRK00117.1-3"/>
    <property type="match status" value="1"/>
</dbReference>
<dbReference type="RefSeq" id="WP_136167649.1">
    <property type="nucleotide sequence ID" value="NZ_KZ819086.1"/>
</dbReference>
<dbReference type="PANTHER" id="PTHR33602">
    <property type="entry name" value="REGULATORY PROTEIN RECX FAMILY PROTEIN"/>
    <property type="match status" value="1"/>
</dbReference>
<dbReference type="GO" id="GO:0006282">
    <property type="term" value="P:regulation of DNA repair"/>
    <property type="evidence" value="ECO:0007669"/>
    <property type="project" value="UniProtKB-UniRule"/>
</dbReference>
<dbReference type="GO" id="GO:0005737">
    <property type="term" value="C:cytoplasm"/>
    <property type="evidence" value="ECO:0007669"/>
    <property type="project" value="UniProtKB-SubCell"/>
</dbReference>
<comment type="caution">
    <text evidence="8">The sequence shown here is derived from an EMBL/GenBank/DDBJ whole genome shotgun (WGS) entry which is preliminary data.</text>
</comment>
<dbReference type="InterPro" id="IPR053924">
    <property type="entry name" value="RecX_HTH_2nd"/>
</dbReference>
<sequence>MSKPLRYAMNVLSVRDHSEVEIRRKLAAYQHKAVTAEADADVYAEEMAARSVEEIESAIAYCTDHGWLDDERFARRYISGRSLKGYGMQRIRAELSQKGIDKAIIAAALAECDIDWCELAKSAAERKFGPLLPVEWKEKAKLQRYLLYRGFSHEEIQSIYANFSD</sequence>
<keyword evidence="4 5" id="KW-0963">Cytoplasm</keyword>
<feature type="domain" description="RecX third three-helical" evidence="7">
    <location>
        <begin position="115"/>
        <end position="158"/>
    </location>
</feature>
<dbReference type="PANTHER" id="PTHR33602:SF1">
    <property type="entry name" value="REGULATORY PROTEIN RECX FAMILY PROTEIN"/>
    <property type="match status" value="1"/>
</dbReference>
<organism evidence="8 9">
    <name type="scientific">Brenneria corticis</name>
    <dbReference type="NCBI Taxonomy" id="2173106"/>
    <lineage>
        <taxon>Bacteria</taxon>
        <taxon>Pseudomonadati</taxon>
        <taxon>Pseudomonadota</taxon>
        <taxon>Gammaproteobacteria</taxon>
        <taxon>Enterobacterales</taxon>
        <taxon>Pectobacteriaceae</taxon>
        <taxon>Brenneria</taxon>
    </lineage>
</organism>
<evidence type="ECO:0000256" key="1">
    <source>
        <dbReference type="ARBA" id="ARBA00004496"/>
    </source>
</evidence>
<gene>
    <name evidence="5" type="primary">recX</name>
    <name evidence="8" type="ORF">DDT56_17200</name>
</gene>
<evidence type="ECO:0000256" key="2">
    <source>
        <dbReference type="ARBA" id="ARBA00009695"/>
    </source>
</evidence>
<dbReference type="AlphaFoldDB" id="A0A2U1TTD5"/>
<dbReference type="Pfam" id="PF21981">
    <property type="entry name" value="RecX_HTH3"/>
    <property type="match status" value="1"/>
</dbReference>
<dbReference type="Pfam" id="PF02631">
    <property type="entry name" value="RecX_HTH2"/>
    <property type="match status" value="1"/>
</dbReference>
<comment type="function">
    <text evidence="5">Modulates RecA activity.</text>
</comment>
<evidence type="ECO:0000256" key="3">
    <source>
        <dbReference type="ARBA" id="ARBA00018111"/>
    </source>
</evidence>
<dbReference type="EMBL" id="QDKH01000022">
    <property type="protein sequence ID" value="PWC12622.1"/>
    <property type="molecule type" value="Genomic_DNA"/>
</dbReference>
<dbReference type="InterPro" id="IPR036388">
    <property type="entry name" value="WH-like_DNA-bd_sf"/>
</dbReference>